<feature type="compositionally biased region" description="Low complexity" evidence="2">
    <location>
        <begin position="1146"/>
        <end position="1155"/>
    </location>
</feature>
<dbReference type="STRING" id="283909.R7V3G0"/>
<dbReference type="Proteomes" id="UP000014760">
    <property type="component" value="Unassembled WGS sequence"/>
</dbReference>
<dbReference type="PROSITE" id="PS51154">
    <property type="entry name" value="MACRO"/>
    <property type="match status" value="1"/>
</dbReference>
<accession>R7V3G0</accession>
<dbReference type="SUPFAM" id="SSF52949">
    <property type="entry name" value="Macro domain-like"/>
    <property type="match status" value="1"/>
</dbReference>
<protein>
    <recommendedName>
        <fullName evidence="1">Poly [ADP-ribose] polymerase</fullName>
        <shortName evidence="1">PARP</shortName>
        <ecNumber evidence="1">2.4.2.-</ecNumber>
    </recommendedName>
</protein>
<dbReference type="GO" id="GO:0003950">
    <property type="term" value="F:NAD+ poly-ADP-ribosyltransferase activity"/>
    <property type="evidence" value="ECO:0007669"/>
    <property type="project" value="UniProtKB-UniRule"/>
</dbReference>
<feature type="domain" description="Macro" evidence="4">
    <location>
        <begin position="505"/>
        <end position="671"/>
    </location>
</feature>
<feature type="compositionally biased region" description="Polar residues" evidence="2">
    <location>
        <begin position="151"/>
        <end position="162"/>
    </location>
</feature>
<feature type="region of interest" description="Disordered" evidence="2">
    <location>
        <begin position="1269"/>
        <end position="1298"/>
    </location>
</feature>
<reference evidence="6" key="3">
    <citation type="submission" date="2015-06" db="UniProtKB">
        <authorList>
            <consortium name="EnsemblMetazoa"/>
        </authorList>
    </citation>
    <scope>IDENTIFICATION</scope>
</reference>
<dbReference type="Gene3D" id="3.90.228.10">
    <property type="match status" value="1"/>
</dbReference>
<dbReference type="EMBL" id="AMQN01006098">
    <property type="status" value="NOT_ANNOTATED_CDS"/>
    <property type="molecule type" value="Genomic_DNA"/>
</dbReference>
<reference evidence="5 7" key="2">
    <citation type="journal article" date="2013" name="Nature">
        <title>Insights into bilaterian evolution from three spiralian genomes.</title>
        <authorList>
            <person name="Simakov O."/>
            <person name="Marletaz F."/>
            <person name="Cho S.J."/>
            <person name="Edsinger-Gonzales E."/>
            <person name="Havlak P."/>
            <person name="Hellsten U."/>
            <person name="Kuo D.H."/>
            <person name="Larsson T."/>
            <person name="Lv J."/>
            <person name="Arendt D."/>
            <person name="Savage R."/>
            <person name="Osoegawa K."/>
            <person name="de Jong P."/>
            <person name="Grimwood J."/>
            <person name="Chapman J.A."/>
            <person name="Shapiro H."/>
            <person name="Aerts A."/>
            <person name="Otillar R.P."/>
            <person name="Terry A.Y."/>
            <person name="Boore J.L."/>
            <person name="Grigoriev I.V."/>
            <person name="Lindberg D.R."/>
            <person name="Seaver E.C."/>
            <person name="Weisblat D.A."/>
            <person name="Putnam N.H."/>
            <person name="Rokhsar D.S."/>
        </authorList>
    </citation>
    <scope>NUCLEOTIDE SEQUENCE</scope>
    <source>
        <strain evidence="5 7">I ESC-2004</strain>
    </source>
</reference>
<dbReference type="OrthoDB" id="411019at2759"/>
<feature type="domain" description="PARP catalytic" evidence="3">
    <location>
        <begin position="877"/>
        <end position="1134"/>
    </location>
</feature>
<dbReference type="EMBL" id="KB297594">
    <property type="protein sequence ID" value="ELU10335.1"/>
    <property type="molecule type" value="Genomic_DNA"/>
</dbReference>
<dbReference type="PANTHER" id="PTHR45740">
    <property type="entry name" value="POLY [ADP-RIBOSE] POLYMERASE"/>
    <property type="match status" value="1"/>
</dbReference>
<gene>
    <name evidence="5" type="ORF">CAPTEDRAFT_224773</name>
</gene>
<dbReference type="SMART" id="SM00506">
    <property type="entry name" value="A1pp"/>
    <property type="match status" value="1"/>
</dbReference>
<keyword evidence="1" id="KW-0808">Transferase</keyword>
<evidence type="ECO:0000313" key="6">
    <source>
        <dbReference type="EnsemblMetazoa" id="CapteP224773"/>
    </source>
</evidence>
<evidence type="ECO:0000259" key="4">
    <source>
        <dbReference type="PROSITE" id="PS51154"/>
    </source>
</evidence>
<sequence length="1322" mass="147876">MKKILIQNIPPGSNNMTISLIIEAVFPDCLVEGMQDVGPNACIFTFKDPMSVSLAEFDQKLKAGKHKKAENLTFAEVSEENQDAALESPFEADEFEEKSSIDKFYNKLPCAAASNTRASFASREMPPPLMSQQPRGGRGGRGGKGRGRGSFLSQERGSNPTGERSDTFCLTPQRVKFLRSILKSNKKLLPGSVIYKDRSGEVVVNGNPDELEERRGIVTGAIQNMSSASDVPISLEFAKYLSVNPGSLQILKYCQEKRLFCRLIIEDDEVILLGRGPRDCNELFECLSADYVEERIEAESESGKGLTTFLKYLMTTHPLTFIREKNGVFIIESLDSESAKQCIEEIKGKVHTKEFIATGSKDIDVNINQFKILDLHKEKLHSAVVASCGSDFKILLCDKTVVRVEGPSDKLQEAECAVKDFIRDVVHETYKFKKAGIGENLFEDGIGRIHCEHLEVKHKCIIEACSSKKSASKVQLQSDPESKPAKFELGFLAKKEPSYQPAPSQAVIPKATKQLANLKVIQGDLTTCKAKVLAVPVVGDNSDPMKCGAICKSFAQKAGQDFCQRFSSVELELGAVESFQCDHRLILCFRIGKWHRRHSADLLMKCVAAAQKNGGSIAFPTVGCGGLKYPVQEVAEAFMKTAEKYSDVDVTVLAFDSKMHSEFASYLSPANSRIMRRSASFPRYLNELPAFKMLWPFLCQSCVKIGSHVDCSVEQAGVVRKAVRNEPKKPIVNCVEKEIEIHVWALGKDVAADVITKIKEMINRELYASQELPIDAGISEKCSDELLALQSRRVKVTIDPQQHKVRLAGCKDAVSQLTMQAHKLIIEDEADQRLPMPKESFEDIQRQKHTMDQTSYLHLLSEAEVLIPSYWKNNAKEPLVRILREKPETKIVEIQLEGRSGQAIAALVSSTWKSQLVGHGRDAANLGNYSRLHITKIERIENPKLWKSYTAKRADLLLKATKERPSQQSVITDDQKLDKDIFTDINEVFLFHGLKKDFLNGVQNQGVDPRLSGDRVLFGAGSYFAESTSKADQYTDDRQTRSAPGQPLAMLLCRVLLGSAFECRDPKPFKRPPCTTCQDDRCTKHDKFYDSIIGISKGPTGPALLFKEFVIYDRAQSYPEYIIHYVRQSSSLPVASVGHHRNHAPTTQSQSTSQQPLPRNMTPLKPTKVQFMSQMLNQSPAVAPTQKPRPRVQQHALINPEELRRSARCRQAPERLNYDRMGGRASTQSPEYSSRQIQKSTQKITEMHPVGLRRSARCRQAPERLNYDRMGGRASTQSPEYSSRQIQKSTQKITEMHPVGVRRSARCRQAPERLNYDIMGGS</sequence>
<feature type="compositionally biased region" description="Polar residues" evidence="2">
    <location>
        <begin position="1274"/>
        <end position="1293"/>
    </location>
</feature>
<dbReference type="InterPro" id="IPR043472">
    <property type="entry name" value="Macro_dom-like"/>
</dbReference>
<keyword evidence="1" id="KW-0520">NAD</keyword>
<dbReference type="SUPFAM" id="SSF56399">
    <property type="entry name" value="ADP-ribosylation"/>
    <property type="match status" value="1"/>
</dbReference>
<feature type="region of interest" description="Disordered" evidence="2">
    <location>
        <begin position="118"/>
        <end position="166"/>
    </location>
</feature>
<feature type="region of interest" description="Disordered" evidence="2">
    <location>
        <begin position="1136"/>
        <end position="1164"/>
    </location>
</feature>
<organism evidence="5">
    <name type="scientific">Capitella teleta</name>
    <name type="common">Polychaete worm</name>
    <dbReference type="NCBI Taxonomy" id="283909"/>
    <lineage>
        <taxon>Eukaryota</taxon>
        <taxon>Metazoa</taxon>
        <taxon>Spiralia</taxon>
        <taxon>Lophotrochozoa</taxon>
        <taxon>Annelida</taxon>
        <taxon>Polychaeta</taxon>
        <taxon>Sedentaria</taxon>
        <taxon>Scolecida</taxon>
        <taxon>Capitellidae</taxon>
        <taxon>Capitella</taxon>
    </lineage>
</organism>
<dbReference type="InterPro" id="IPR012317">
    <property type="entry name" value="Poly(ADP-ribose)pol_cat_dom"/>
</dbReference>
<name>R7V3G0_CAPTE</name>
<dbReference type="Gene3D" id="3.40.220.10">
    <property type="entry name" value="Leucine Aminopeptidase, subunit E, domain 1"/>
    <property type="match status" value="1"/>
</dbReference>
<evidence type="ECO:0000259" key="3">
    <source>
        <dbReference type="PROSITE" id="PS51059"/>
    </source>
</evidence>
<reference evidence="7" key="1">
    <citation type="submission" date="2012-12" db="EMBL/GenBank/DDBJ databases">
        <authorList>
            <person name="Hellsten U."/>
            <person name="Grimwood J."/>
            <person name="Chapman J.A."/>
            <person name="Shapiro H."/>
            <person name="Aerts A."/>
            <person name="Otillar R.P."/>
            <person name="Terry A.Y."/>
            <person name="Boore J.L."/>
            <person name="Simakov O."/>
            <person name="Marletaz F."/>
            <person name="Cho S.-J."/>
            <person name="Edsinger-Gonzales E."/>
            <person name="Havlak P."/>
            <person name="Kuo D.-H."/>
            <person name="Larsson T."/>
            <person name="Lv J."/>
            <person name="Arendt D."/>
            <person name="Savage R."/>
            <person name="Osoegawa K."/>
            <person name="de Jong P."/>
            <person name="Lindberg D.R."/>
            <person name="Seaver E.C."/>
            <person name="Weisblat D.A."/>
            <person name="Putnam N.H."/>
            <person name="Grigoriev I.V."/>
            <person name="Rokhsar D.S."/>
        </authorList>
    </citation>
    <scope>NUCLEOTIDE SEQUENCE</scope>
    <source>
        <strain evidence="7">I ESC-2004</strain>
    </source>
</reference>
<dbReference type="GO" id="GO:1990404">
    <property type="term" value="F:NAD+-protein mono-ADP-ribosyltransferase activity"/>
    <property type="evidence" value="ECO:0007669"/>
    <property type="project" value="TreeGrafter"/>
</dbReference>
<dbReference type="Pfam" id="PF00644">
    <property type="entry name" value="PARP"/>
    <property type="match status" value="1"/>
</dbReference>
<dbReference type="EC" id="2.4.2.-" evidence="1"/>
<keyword evidence="7" id="KW-1185">Reference proteome</keyword>
<dbReference type="InterPro" id="IPR002589">
    <property type="entry name" value="Macro_dom"/>
</dbReference>
<keyword evidence="1" id="KW-0328">Glycosyltransferase</keyword>
<dbReference type="PANTHER" id="PTHR45740:SF2">
    <property type="entry name" value="POLY [ADP-RIBOSE] POLYMERASE"/>
    <property type="match status" value="1"/>
</dbReference>
<evidence type="ECO:0000313" key="7">
    <source>
        <dbReference type="Proteomes" id="UP000014760"/>
    </source>
</evidence>
<evidence type="ECO:0000256" key="2">
    <source>
        <dbReference type="SAM" id="MobiDB-lite"/>
    </source>
</evidence>
<dbReference type="PROSITE" id="PS51059">
    <property type="entry name" value="PARP_CATALYTIC"/>
    <property type="match status" value="1"/>
</dbReference>
<dbReference type="OMA" id="KEICMEV"/>
<dbReference type="GO" id="GO:0005634">
    <property type="term" value="C:nucleus"/>
    <property type="evidence" value="ECO:0007669"/>
    <property type="project" value="TreeGrafter"/>
</dbReference>
<proteinExistence type="predicted"/>
<dbReference type="InterPro" id="IPR051712">
    <property type="entry name" value="ARTD-AVP"/>
</dbReference>
<dbReference type="HOGENOM" id="CLU_259780_0_0_1"/>
<dbReference type="EnsemblMetazoa" id="CapteT224773">
    <property type="protein sequence ID" value="CapteP224773"/>
    <property type="gene ID" value="CapteG224773"/>
</dbReference>
<evidence type="ECO:0000313" key="5">
    <source>
        <dbReference type="EMBL" id="ELU10335.1"/>
    </source>
</evidence>
<evidence type="ECO:0000256" key="1">
    <source>
        <dbReference type="RuleBase" id="RU362114"/>
    </source>
</evidence>